<sequence length="324" mass="37415">MPHRKKKPFIEKKKAVSFHLVHRSQRDPLAADETAPQRVLLPTQKIKDEERRAEQRKYGVFFDDDYDYLQHLKEPSGPSELIPTSTFGAPYRGDGREEPLVTSVRLFSSLSLIYGSDFRKSEAEDDSEWEDVDDEKEGGSNDDRYDPAGSSDEDMSTPGKPLGAVENHFFWEEETKSRFTEYSLTSSVMRRNEQLTLHDERFEKDLPVKELDGSEEEEIVTVVLEEAKEKWDCESVCSTYSNLYNHPQLIKYQPKPKQIRLSSKTGIPLNVLPKKGLTAKQVERMQMINNSDLPKISTQPRSKSESKEDKRARKQAIKEERKVK</sequence>
<evidence type="ECO:0000256" key="4">
    <source>
        <dbReference type="SAM" id="MobiDB-lite"/>
    </source>
</evidence>
<evidence type="ECO:0000313" key="6">
    <source>
        <dbReference type="Proteomes" id="UP000242450"/>
    </source>
</evidence>
<feature type="region of interest" description="Disordered" evidence="4">
    <location>
        <begin position="72"/>
        <end position="95"/>
    </location>
</feature>
<comment type="similarity">
    <text evidence="1">Belongs to the LTV1 family.</text>
</comment>
<dbReference type="OrthoDB" id="5852896at2759"/>
<keyword evidence="6" id="KW-1185">Reference proteome</keyword>
<comment type="caution">
    <text evidence="5">The sequence shown here is derived from an EMBL/GenBank/DDBJ whole genome shotgun (WGS) entry which is preliminary data.</text>
</comment>
<dbReference type="Pfam" id="PF04180">
    <property type="entry name" value="LTV"/>
    <property type="match status" value="2"/>
</dbReference>
<feature type="compositionally biased region" description="Basic and acidic residues" evidence="4">
    <location>
        <begin position="45"/>
        <end position="54"/>
    </location>
</feature>
<accession>A0A212C7G0</accession>
<dbReference type="GO" id="GO:0030688">
    <property type="term" value="C:preribosome, small subunit precursor"/>
    <property type="evidence" value="ECO:0007669"/>
    <property type="project" value="TreeGrafter"/>
</dbReference>
<dbReference type="PANTHER" id="PTHR21531">
    <property type="entry name" value="LOW-TEMPERATURE VIABILITY PROTEIN LTV1-RELATED"/>
    <property type="match status" value="1"/>
</dbReference>
<dbReference type="Proteomes" id="UP000242450">
    <property type="component" value="Chromosome 26"/>
</dbReference>
<evidence type="ECO:0000256" key="2">
    <source>
        <dbReference type="ARBA" id="ARBA00021561"/>
    </source>
</evidence>
<evidence type="ECO:0000256" key="3">
    <source>
        <dbReference type="ARBA" id="ARBA00043887"/>
    </source>
</evidence>
<dbReference type="GO" id="GO:0005829">
    <property type="term" value="C:cytosol"/>
    <property type="evidence" value="ECO:0007669"/>
    <property type="project" value="TreeGrafter"/>
</dbReference>
<organism evidence="5 6">
    <name type="scientific">Cervus elaphus hippelaphus</name>
    <name type="common">European red deer</name>
    <dbReference type="NCBI Taxonomy" id="46360"/>
    <lineage>
        <taxon>Eukaryota</taxon>
        <taxon>Metazoa</taxon>
        <taxon>Chordata</taxon>
        <taxon>Craniata</taxon>
        <taxon>Vertebrata</taxon>
        <taxon>Euteleostomi</taxon>
        <taxon>Mammalia</taxon>
        <taxon>Eutheria</taxon>
        <taxon>Laurasiatheria</taxon>
        <taxon>Artiodactyla</taxon>
        <taxon>Ruminantia</taxon>
        <taxon>Pecora</taxon>
        <taxon>Cervidae</taxon>
        <taxon>Cervinae</taxon>
        <taxon>Cervus</taxon>
    </lineage>
</organism>
<feature type="region of interest" description="Disordered" evidence="4">
    <location>
        <begin position="26"/>
        <end position="54"/>
    </location>
</feature>
<dbReference type="GO" id="GO:0042274">
    <property type="term" value="P:ribosomal small subunit biogenesis"/>
    <property type="evidence" value="ECO:0007669"/>
    <property type="project" value="InterPro"/>
</dbReference>
<dbReference type="AlphaFoldDB" id="A0A212C7G0"/>
<evidence type="ECO:0000313" key="5">
    <source>
        <dbReference type="EMBL" id="OWK01937.1"/>
    </source>
</evidence>
<protein>
    <recommendedName>
        <fullName evidence="2">Protein LTV1 homolog</fullName>
    </recommendedName>
</protein>
<proteinExistence type="inferred from homology"/>
<comment type="function">
    <text evidence="3">Essential for ribosome biogenesis.</text>
</comment>
<feature type="region of interest" description="Disordered" evidence="4">
    <location>
        <begin position="288"/>
        <end position="324"/>
    </location>
</feature>
<dbReference type="GO" id="GO:0005634">
    <property type="term" value="C:nucleus"/>
    <property type="evidence" value="ECO:0007669"/>
    <property type="project" value="TreeGrafter"/>
</dbReference>
<feature type="compositionally biased region" description="Acidic residues" evidence="4">
    <location>
        <begin position="123"/>
        <end position="136"/>
    </location>
</feature>
<feature type="compositionally biased region" description="Basic and acidic residues" evidence="4">
    <location>
        <begin position="137"/>
        <end position="146"/>
    </location>
</feature>
<dbReference type="InterPro" id="IPR007307">
    <property type="entry name" value="Ltv1"/>
</dbReference>
<feature type="region of interest" description="Disordered" evidence="4">
    <location>
        <begin position="123"/>
        <end position="163"/>
    </location>
</feature>
<name>A0A212C7G0_CEREH</name>
<reference evidence="5 6" key="1">
    <citation type="journal article" date="2018" name="Mol. Genet. Genomics">
        <title>The red deer Cervus elaphus genome CerEla1.0: sequencing, annotating, genes, and chromosomes.</title>
        <authorList>
            <person name="Bana N.A."/>
            <person name="Nyiri A."/>
            <person name="Nagy J."/>
            <person name="Frank K."/>
            <person name="Nagy T."/>
            <person name="Steger V."/>
            <person name="Schiller M."/>
            <person name="Lakatos P."/>
            <person name="Sugar L."/>
            <person name="Horn P."/>
            <person name="Barta E."/>
            <person name="Orosz L."/>
        </authorList>
    </citation>
    <scope>NUCLEOTIDE SEQUENCE [LARGE SCALE GENOMIC DNA]</scope>
    <source>
        <strain evidence="5">Hungarian</strain>
    </source>
</reference>
<evidence type="ECO:0000256" key="1">
    <source>
        <dbReference type="ARBA" id="ARBA00009078"/>
    </source>
</evidence>
<feature type="compositionally biased region" description="Polar residues" evidence="4">
    <location>
        <begin position="288"/>
        <end position="301"/>
    </location>
</feature>
<feature type="compositionally biased region" description="Basic and acidic residues" evidence="4">
    <location>
        <begin position="302"/>
        <end position="324"/>
    </location>
</feature>
<dbReference type="PANTHER" id="PTHR21531:SF0">
    <property type="entry name" value="PROTEIN LTV1 HOMOLOG"/>
    <property type="match status" value="1"/>
</dbReference>
<dbReference type="GO" id="GO:0000056">
    <property type="term" value="P:ribosomal small subunit export from nucleus"/>
    <property type="evidence" value="ECO:0007669"/>
    <property type="project" value="TreeGrafter"/>
</dbReference>
<dbReference type="EMBL" id="MKHE01000026">
    <property type="protein sequence ID" value="OWK01937.1"/>
    <property type="molecule type" value="Genomic_DNA"/>
</dbReference>
<gene>
    <name evidence="5" type="ORF">Celaphus_00019053</name>
</gene>